<dbReference type="Proteomes" id="UP000006729">
    <property type="component" value="Chromosome 4"/>
</dbReference>
<feature type="region of interest" description="Disordered" evidence="3">
    <location>
        <begin position="466"/>
        <end position="524"/>
    </location>
</feature>
<feature type="compositionally biased region" description="Basic and acidic residues" evidence="3">
    <location>
        <begin position="812"/>
        <end position="839"/>
    </location>
</feature>
<feature type="region of interest" description="Disordered" evidence="3">
    <location>
        <begin position="68"/>
        <end position="148"/>
    </location>
</feature>
<feature type="compositionally biased region" description="Basic residues" evidence="3">
    <location>
        <begin position="102"/>
        <end position="115"/>
    </location>
</feature>
<feature type="compositionally biased region" description="Basic and acidic residues" evidence="3">
    <location>
        <begin position="83"/>
        <end position="99"/>
    </location>
</feature>
<dbReference type="InterPro" id="IPR036427">
    <property type="entry name" value="Bromodomain-like_sf"/>
</dbReference>
<dbReference type="Pfam" id="PF00439">
    <property type="entry name" value="Bromodomain"/>
    <property type="match status" value="1"/>
</dbReference>
<evidence type="ECO:0000313" key="5">
    <source>
        <dbReference type="EMBL" id="RQO89702.1"/>
    </source>
</evidence>
<feature type="compositionally biased region" description="Polar residues" evidence="3">
    <location>
        <begin position="495"/>
        <end position="523"/>
    </location>
</feature>
<keyword evidence="1 2" id="KW-0103">Bromodomain</keyword>
<feature type="domain" description="Bromo" evidence="4">
    <location>
        <begin position="165"/>
        <end position="238"/>
    </location>
</feature>
<dbReference type="Gene3D" id="1.20.920.10">
    <property type="entry name" value="Bromodomain-like"/>
    <property type="match status" value="1"/>
</dbReference>
<feature type="compositionally biased region" description="Low complexity" evidence="3">
    <location>
        <begin position="68"/>
        <end position="82"/>
    </location>
</feature>
<dbReference type="InterPro" id="IPR018359">
    <property type="entry name" value="Bromodomain_CS"/>
</dbReference>
<feature type="compositionally biased region" description="Polar residues" evidence="3">
    <location>
        <begin position="470"/>
        <end position="484"/>
    </location>
</feature>
<dbReference type="Pfam" id="PF03004">
    <property type="entry name" value="Transposase_24"/>
    <property type="match status" value="1"/>
</dbReference>
<dbReference type="SUPFAM" id="SSF47370">
    <property type="entry name" value="Bromodomain"/>
    <property type="match status" value="1"/>
</dbReference>
<evidence type="ECO:0000256" key="2">
    <source>
        <dbReference type="PROSITE-ProRule" id="PRU00035"/>
    </source>
</evidence>
<feature type="region of interest" description="Disordered" evidence="3">
    <location>
        <begin position="546"/>
        <end position="646"/>
    </location>
</feature>
<proteinExistence type="predicted"/>
<dbReference type="InterPro" id="IPR001487">
    <property type="entry name" value="Bromodomain"/>
</dbReference>
<evidence type="ECO:0000313" key="6">
    <source>
        <dbReference type="Proteomes" id="UP000006729"/>
    </source>
</evidence>
<organism evidence="5 6">
    <name type="scientific">Populus trichocarpa</name>
    <name type="common">Western balsam poplar</name>
    <name type="synonym">Populus balsamifera subsp. trichocarpa</name>
    <dbReference type="NCBI Taxonomy" id="3694"/>
    <lineage>
        <taxon>Eukaryota</taxon>
        <taxon>Viridiplantae</taxon>
        <taxon>Streptophyta</taxon>
        <taxon>Embryophyta</taxon>
        <taxon>Tracheophyta</taxon>
        <taxon>Spermatophyta</taxon>
        <taxon>Magnoliopsida</taxon>
        <taxon>eudicotyledons</taxon>
        <taxon>Gunneridae</taxon>
        <taxon>Pentapetalae</taxon>
        <taxon>rosids</taxon>
        <taxon>fabids</taxon>
        <taxon>Malpighiales</taxon>
        <taxon>Salicaceae</taxon>
        <taxon>Saliceae</taxon>
        <taxon>Populus</taxon>
    </lineage>
</organism>
<dbReference type="EMBL" id="CM009293">
    <property type="protein sequence ID" value="RQO89702.1"/>
    <property type="molecule type" value="Genomic_DNA"/>
</dbReference>
<feature type="compositionally biased region" description="Polar residues" evidence="3">
    <location>
        <begin position="550"/>
        <end position="577"/>
    </location>
</feature>
<gene>
    <name evidence="5" type="ORF">POPTR_004G223600</name>
</gene>
<evidence type="ECO:0000256" key="3">
    <source>
        <dbReference type="SAM" id="MobiDB-lite"/>
    </source>
</evidence>
<dbReference type="PANTHER" id="PTHR47809">
    <property type="entry name" value="DNA-BINDING BROMODOMAIN-CONTAINING PROTEIN"/>
    <property type="match status" value="1"/>
</dbReference>
<dbReference type="PROSITE" id="PS50014">
    <property type="entry name" value="BROMODOMAIN_2"/>
    <property type="match status" value="1"/>
</dbReference>
<accession>A0A3N7EZ01</accession>
<dbReference type="SMART" id="SM00297">
    <property type="entry name" value="BROMO"/>
    <property type="match status" value="1"/>
</dbReference>
<dbReference type="InterPro" id="IPR004252">
    <property type="entry name" value="Probable_transposase_24"/>
</dbReference>
<dbReference type="PROSITE" id="PS00633">
    <property type="entry name" value="BROMODOMAIN_1"/>
    <property type="match status" value="1"/>
</dbReference>
<feature type="region of interest" description="Disordered" evidence="3">
    <location>
        <begin position="361"/>
        <end position="401"/>
    </location>
</feature>
<dbReference type="AlphaFoldDB" id="A0A3N7EZ01"/>
<sequence length="839" mass="94174">MVRKKKRANKKITKEKPLVVTSNEQAFLNFVDQNAKQNTEFNEVDQNARQNSGFNEFCVGKFGEIDSGSESSSSASSSSGHDGSLHVDSGDEPALDRGVQKSVKKRGRPPKKGKVINKAMDVQDKSSKGLHSTCRKGKQTDMPPHDPTYNKEELKACFAVIKKIMEMDEAKSFNSPVDPASLGLHDYFAVVDTPMDFGTICKNLQNGVKYLNGEDVYKDVQYIWENCLKYNKKGDYIVYLMKRVKKKFMKYWTAAGLKSEILTKTSGHSHFVLSNDHAIRLSQCDAMSVVNHVVCDLKQMQQNDFGIIHTQSQVPLPSYSQPYQSHQPQSQVPLSGYSLPCQLHQPQYQVPLPCYSQHYQSHQPQSQVPLPGYSQPYQLHQPPGNPHLLPSNDHSKRHSKGDTISMVSHAVSSQTRPDSFGTVQALSQVPQYHQPCQPHQPQLSNTQPQLFQSQAVAESNCAGNHIVGNHMQQDNFGTSQSRSQMPLPGFRQPCPSHQPQPSTDLPPQLSHSQAGADSNNSGHSKLAALMGRSTRQKKYATRHSMVSMMSGPTHSKQQQPQPSSCHLWQSQQSTSQEHVGVDIDGAGLANTSGRGRRNTQRSSEDPCTRTPLVSGCHSPQQPSGSHSHPDSPEQPTQKTKKRTRVRGPTLCRDMWDMCDGEQIAVPINTLGQPVGPEASKLSTFLGTVARNGEMAPLTFVDWFAMPDEKKENMWQFVQTKFDIEPVCKTWVLRSLASKWRNWKAKLKSEHYYPHKTDEERLNDRDRRVLPEQWAILISYWNSEEAQLRSAKNKANRSNQKSTHTAGSKSFARIREEERTKKSGGKEPTRAELYIKTRTL</sequence>
<dbReference type="PRINTS" id="PR00503">
    <property type="entry name" value="BROMODOMAIN"/>
</dbReference>
<protein>
    <recommendedName>
        <fullName evidence="4">Bromo domain-containing protein</fullName>
    </recommendedName>
</protein>
<feature type="compositionally biased region" description="Low complexity" evidence="3">
    <location>
        <begin position="617"/>
        <end position="626"/>
    </location>
</feature>
<keyword evidence="6" id="KW-1185">Reference proteome</keyword>
<feature type="region of interest" description="Disordered" evidence="3">
    <location>
        <begin position="790"/>
        <end position="839"/>
    </location>
</feature>
<evidence type="ECO:0000256" key="1">
    <source>
        <dbReference type="ARBA" id="ARBA00023117"/>
    </source>
</evidence>
<reference evidence="5 6" key="1">
    <citation type="journal article" date="2006" name="Science">
        <title>The genome of black cottonwood, Populus trichocarpa (Torr. &amp; Gray).</title>
        <authorList>
            <person name="Tuskan G.A."/>
            <person name="Difazio S."/>
            <person name="Jansson S."/>
            <person name="Bohlmann J."/>
            <person name="Grigoriev I."/>
            <person name="Hellsten U."/>
            <person name="Putnam N."/>
            <person name="Ralph S."/>
            <person name="Rombauts S."/>
            <person name="Salamov A."/>
            <person name="Schein J."/>
            <person name="Sterck L."/>
            <person name="Aerts A."/>
            <person name="Bhalerao R.R."/>
            <person name="Bhalerao R.P."/>
            <person name="Blaudez D."/>
            <person name="Boerjan W."/>
            <person name="Brun A."/>
            <person name="Brunner A."/>
            <person name="Busov V."/>
            <person name="Campbell M."/>
            <person name="Carlson J."/>
            <person name="Chalot M."/>
            <person name="Chapman J."/>
            <person name="Chen G.L."/>
            <person name="Cooper D."/>
            <person name="Coutinho P.M."/>
            <person name="Couturier J."/>
            <person name="Covert S."/>
            <person name="Cronk Q."/>
            <person name="Cunningham R."/>
            <person name="Davis J."/>
            <person name="Degroeve S."/>
            <person name="Dejardin A."/>
            <person name="Depamphilis C."/>
            <person name="Detter J."/>
            <person name="Dirks B."/>
            <person name="Dubchak I."/>
            <person name="Duplessis S."/>
            <person name="Ehlting J."/>
            <person name="Ellis B."/>
            <person name="Gendler K."/>
            <person name="Goodstein D."/>
            <person name="Gribskov M."/>
            <person name="Grimwood J."/>
            <person name="Groover A."/>
            <person name="Gunter L."/>
            <person name="Hamberger B."/>
            <person name="Heinze B."/>
            <person name="Helariutta Y."/>
            <person name="Henrissat B."/>
            <person name="Holligan D."/>
            <person name="Holt R."/>
            <person name="Huang W."/>
            <person name="Islam-Faridi N."/>
            <person name="Jones S."/>
            <person name="Jones-Rhoades M."/>
            <person name="Jorgensen R."/>
            <person name="Joshi C."/>
            <person name="Kangasjarvi J."/>
            <person name="Karlsson J."/>
            <person name="Kelleher C."/>
            <person name="Kirkpatrick R."/>
            <person name="Kirst M."/>
            <person name="Kohler A."/>
            <person name="Kalluri U."/>
            <person name="Larimer F."/>
            <person name="Leebens-Mack J."/>
            <person name="Leple J.C."/>
            <person name="Locascio P."/>
            <person name="Lou Y."/>
            <person name="Lucas S."/>
            <person name="Martin F."/>
            <person name="Montanini B."/>
            <person name="Napoli C."/>
            <person name="Nelson D.R."/>
            <person name="Nelson C."/>
            <person name="Nieminen K."/>
            <person name="Nilsson O."/>
            <person name="Pereda V."/>
            <person name="Peter G."/>
            <person name="Philippe R."/>
            <person name="Pilate G."/>
            <person name="Poliakov A."/>
            <person name="Razumovskaya J."/>
            <person name="Richardson P."/>
            <person name="Rinaldi C."/>
            <person name="Ritland K."/>
            <person name="Rouze P."/>
            <person name="Ryaboy D."/>
            <person name="Schmutz J."/>
            <person name="Schrader J."/>
            <person name="Segerman B."/>
            <person name="Shin H."/>
            <person name="Siddiqui A."/>
            <person name="Sterky F."/>
            <person name="Terry A."/>
            <person name="Tsai C.J."/>
            <person name="Uberbacher E."/>
            <person name="Unneberg P."/>
            <person name="Vahala J."/>
            <person name="Wall K."/>
            <person name="Wessler S."/>
            <person name="Yang G."/>
            <person name="Yin T."/>
            <person name="Douglas C."/>
            <person name="Marra M."/>
            <person name="Sandberg G."/>
            <person name="Van de Peer Y."/>
            <person name="Rokhsar D."/>
        </authorList>
    </citation>
    <scope>NUCLEOTIDE SEQUENCE [LARGE SCALE GENOMIC DNA]</scope>
    <source>
        <strain evidence="6">cv. Nisqually</strain>
    </source>
</reference>
<feature type="compositionally biased region" description="Polar residues" evidence="3">
    <location>
        <begin position="795"/>
        <end position="807"/>
    </location>
</feature>
<dbReference type="PANTHER" id="PTHR47809:SF2">
    <property type="entry name" value="DNA-BINDING BROMODOMAIN-CONTAINING PROTEIN"/>
    <property type="match status" value="1"/>
</dbReference>
<name>A0A3N7EZ01_POPTR</name>
<evidence type="ECO:0000259" key="4">
    <source>
        <dbReference type="PROSITE" id="PS50014"/>
    </source>
</evidence>